<dbReference type="InterPro" id="IPR004843">
    <property type="entry name" value="Calcineurin-like_PHP"/>
</dbReference>
<dbReference type="EMBL" id="JAKLTY010000047">
    <property type="protein sequence ID" value="MCG2632704.1"/>
    <property type="molecule type" value="Genomic_DNA"/>
</dbReference>
<dbReference type="RefSeq" id="WP_237892026.1">
    <property type="nucleotide sequence ID" value="NZ_JAKLTY010000047.1"/>
</dbReference>
<dbReference type="InterPro" id="IPR050126">
    <property type="entry name" value="Ap4A_hydrolase"/>
</dbReference>
<dbReference type="GO" id="GO:0008803">
    <property type="term" value="F:bis(5'-nucleosyl)-tetraphosphatase (symmetrical) activity"/>
    <property type="evidence" value="ECO:0007669"/>
    <property type="project" value="TreeGrafter"/>
</dbReference>
<protein>
    <submittedName>
        <fullName evidence="3">Metallophosphoesterase</fullName>
    </submittedName>
</protein>
<dbReference type="AlphaFoldDB" id="A0A9X1RHC8"/>
<gene>
    <name evidence="3" type="ORF">L6654_39575</name>
</gene>
<dbReference type="PANTHER" id="PTHR42850">
    <property type="entry name" value="METALLOPHOSPHOESTERASE"/>
    <property type="match status" value="1"/>
</dbReference>
<name>A0A9X1RHC8_9BRAD</name>
<comment type="caution">
    <text evidence="3">The sequence shown here is derived from an EMBL/GenBank/DDBJ whole genome shotgun (WGS) entry which is preliminary data.</text>
</comment>
<proteinExistence type="predicted"/>
<organism evidence="3 4">
    <name type="scientific">Bradyrhizobium zhengyangense</name>
    <dbReference type="NCBI Taxonomy" id="2911009"/>
    <lineage>
        <taxon>Bacteria</taxon>
        <taxon>Pseudomonadati</taxon>
        <taxon>Pseudomonadota</taxon>
        <taxon>Alphaproteobacteria</taxon>
        <taxon>Hyphomicrobiales</taxon>
        <taxon>Nitrobacteraceae</taxon>
        <taxon>Bradyrhizobium</taxon>
    </lineage>
</organism>
<feature type="region of interest" description="Disordered" evidence="1">
    <location>
        <begin position="169"/>
        <end position="188"/>
    </location>
</feature>
<evidence type="ECO:0000313" key="3">
    <source>
        <dbReference type="EMBL" id="MCG2632704.1"/>
    </source>
</evidence>
<dbReference type="GO" id="GO:0110154">
    <property type="term" value="P:RNA decapping"/>
    <property type="evidence" value="ECO:0007669"/>
    <property type="project" value="TreeGrafter"/>
</dbReference>
<dbReference type="SUPFAM" id="SSF56300">
    <property type="entry name" value="Metallo-dependent phosphatases"/>
    <property type="match status" value="1"/>
</dbReference>
<dbReference type="GO" id="GO:0016791">
    <property type="term" value="F:phosphatase activity"/>
    <property type="evidence" value="ECO:0007669"/>
    <property type="project" value="TreeGrafter"/>
</dbReference>
<feature type="domain" description="Calcineurin-like phosphoesterase" evidence="2">
    <location>
        <begin position="6"/>
        <end position="179"/>
    </location>
</feature>
<sequence length="232" mass="25987">MAVTYAIPDIHGRYDLLQIAIDRIVSHAAGRPATVVTLGDYIDRGPCSRQVIERLMHWEFDHLSLVSLKGNHEAMMWQTCNNLLELERWLENGGDQTLRSYGNSDSDKFDLNLVPSSHLAWIDSLPAMHVDQHRVFVHAGVDPNVSLNQQSSQTLLWKRYRRDFAKGHGRRHVVHGHDADPSAPIRTTGRTNLDAMAWKTGRLAVGVFENDRPGGPAEILDVIGEPSTTVKS</sequence>
<dbReference type="Proteomes" id="UP001139054">
    <property type="component" value="Unassembled WGS sequence"/>
</dbReference>
<dbReference type="PANTHER" id="PTHR42850:SF4">
    <property type="entry name" value="ZINC-DEPENDENT ENDOPOLYPHOSPHATASE"/>
    <property type="match status" value="1"/>
</dbReference>
<dbReference type="Gene3D" id="3.60.21.10">
    <property type="match status" value="1"/>
</dbReference>
<accession>A0A9X1RHC8</accession>
<dbReference type="InterPro" id="IPR029052">
    <property type="entry name" value="Metallo-depent_PP-like"/>
</dbReference>
<dbReference type="GO" id="GO:0005737">
    <property type="term" value="C:cytoplasm"/>
    <property type="evidence" value="ECO:0007669"/>
    <property type="project" value="TreeGrafter"/>
</dbReference>
<evidence type="ECO:0000313" key="4">
    <source>
        <dbReference type="Proteomes" id="UP001139054"/>
    </source>
</evidence>
<evidence type="ECO:0000259" key="2">
    <source>
        <dbReference type="Pfam" id="PF00149"/>
    </source>
</evidence>
<evidence type="ECO:0000256" key="1">
    <source>
        <dbReference type="SAM" id="MobiDB-lite"/>
    </source>
</evidence>
<reference evidence="3" key="1">
    <citation type="submission" date="2022-01" db="EMBL/GenBank/DDBJ databases">
        <title>Genome sequnece data of strain Bradyrhizobium sp. nov.</title>
        <authorList>
            <person name="Zhang J."/>
        </authorList>
    </citation>
    <scope>NUCLEOTIDE SEQUENCE</scope>
    <source>
        <strain evidence="3">WYCCWR 13023</strain>
    </source>
</reference>
<dbReference type="Pfam" id="PF00149">
    <property type="entry name" value="Metallophos"/>
    <property type="match status" value="1"/>
</dbReference>